<sequence>MQERNYITIISVVKTFSQNIHLTIHKFIHTGEKPYQCEICNKTAPHRTHSCILKERTRYNS</sequence>
<evidence type="ECO:0000313" key="3">
    <source>
        <dbReference type="EMBL" id="KOF97387.1"/>
    </source>
</evidence>
<dbReference type="InterPro" id="IPR036236">
    <property type="entry name" value="Znf_C2H2_sf"/>
</dbReference>
<keyword evidence="1" id="KW-0479">Metal-binding</keyword>
<gene>
    <name evidence="3" type="ORF">OCBIM_22029989mg</name>
</gene>
<dbReference type="AlphaFoldDB" id="A0A0L8I7E8"/>
<dbReference type="PROSITE" id="PS50157">
    <property type="entry name" value="ZINC_FINGER_C2H2_2"/>
    <property type="match status" value="1"/>
</dbReference>
<protein>
    <recommendedName>
        <fullName evidence="2">C2H2-type domain-containing protein</fullName>
    </recommendedName>
</protein>
<keyword evidence="1" id="KW-0862">Zinc</keyword>
<accession>A0A0L8I7E8</accession>
<dbReference type="InterPro" id="IPR013087">
    <property type="entry name" value="Znf_C2H2_type"/>
</dbReference>
<dbReference type="SUPFAM" id="SSF57667">
    <property type="entry name" value="beta-beta-alpha zinc fingers"/>
    <property type="match status" value="1"/>
</dbReference>
<feature type="domain" description="C2H2-type" evidence="2">
    <location>
        <begin position="14"/>
        <end position="34"/>
    </location>
</feature>
<evidence type="ECO:0000259" key="2">
    <source>
        <dbReference type="PROSITE" id="PS50157"/>
    </source>
</evidence>
<dbReference type="GO" id="GO:0008270">
    <property type="term" value="F:zinc ion binding"/>
    <property type="evidence" value="ECO:0007669"/>
    <property type="project" value="UniProtKB-KW"/>
</dbReference>
<keyword evidence="1" id="KW-0863">Zinc-finger</keyword>
<dbReference type="EMBL" id="KQ416327">
    <property type="protein sequence ID" value="KOF97387.1"/>
    <property type="molecule type" value="Genomic_DNA"/>
</dbReference>
<reference evidence="3" key="1">
    <citation type="submission" date="2015-07" db="EMBL/GenBank/DDBJ databases">
        <title>MeaNS - Measles Nucleotide Surveillance Program.</title>
        <authorList>
            <person name="Tran T."/>
            <person name="Druce J."/>
        </authorList>
    </citation>
    <scope>NUCLEOTIDE SEQUENCE</scope>
    <source>
        <strain evidence="3">UCB-OBI-ISO-001</strain>
        <tissue evidence="3">Gonad</tissue>
    </source>
</reference>
<dbReference type="Gene3D" id="3.30.160.60">
    <property type="entry name" value="Classic Zinc Finger"/>
    <property type="match status" value="2"/>
</dbReference>
<name>A0A0L8I7E8_OCTBM</name>
<evidence type="ECO:0000256" key="1">
    <source>
        <dbReference type="PROSITE-ProRule" id="PRU00042"/>
    </source>
</evidence>
<proteinExistence type="predicted"/>
<organism evidence="3">
    <name type="scientific">Octopus bimaculoides</name>
    <name type="common">California two-spotted octopus</name>
    <dbReference type="NCBI Taxonomy" id="37653"/>
    <lineage>
        <taxon>Eukaryota</taxon>
        <taxon>Metazoa</taxon>
        <taxon>Spiralia</taxon>
        <taxon>Lophotrochozoa</taxon>
        <taxon>Mollusca</taxon>
        <taxon>Cephalopoda</taxon>
        <taxon>Coleoidea</taxon>
        <taxon>Octopodiformes</taxon>
        <taxon>Octopoda</taxon>
        <taxon>Incirrata</taxon>
        <taxon>Octopodidae</taxon>
        <taxon>Octopus</taxon>
    </lineage>
</organism>